<gene>
    <name evidence="1" type="ORF">EPV75_05240</name>
</gene>
<evidence type="ECO:0000313" key="1">
    <source>
        <dbReference type="EMBL" id="QAB15115.1"/>
    </source>
</evidence>
<keyword evidence="2" id="KW-1185">Reference proteome</keyword>
<dbReference type="Gene3D" id="2.60.120.430">
    <property type="entry name" value="Galactose-binding lectin"/>
    <property type="match status" value="1"/>
</dbReference>
<dbReference type="AlphaFoldDB" id="A0A410H2G7"/>
<dbReference type="Proteomes" id="UP000285478">
    <property type="component" value="Chromosome"/>
</dbReference>
<accession>A0A410H2G7</accession>
<dbReference type="RefSeq" id="WP_128384693.1">
    <property type="nucleotide sequence ID" value="NZ_CP035033.1"/>
</dbReference>
<dbReference type="KEGG" id="htr:EPV75_05240"/>
<dbReference type="EMBL" id="CP035033">
    <property type="protein sequence ID" value="QAB15115.1"/>
    <property type="molecule type" value="Genomic_DNA"/>
</dbReference>
<sequence>MEIQENETKTEAFEADLSFKSFTVDVNAKSGWKDTGIEVREGEIIRMEWYSGTWRGDVGMTNCPKHGPAGPTCDAYTALAGYPLPGVVEDSLVGKVGNDVFFVGEQLRKISRTNGRLHLTINDTGHHDNDGVITMKVSIGRR</sequence>
<proteinExistence type="predicted"/>
<organism evidence="1 2">
    <name type="scientific">Hydrogenovibrio thermophilus</name>
    <dbReference type="NCBI Taxonomy" id="265883"/>
    <lineage>
        <taxon>Bacteria</taxon>
        <taxon>Pseudomonadati</taxon>
        <taxon>Pseudomonadota</taxon>
        <taxon>Gammaproteobacteria</taxon>
        <taxon>Thiotrichales</taxon>
        <taxon>Piscirickettsiaceae</taxon>
        <taxon>Hydrogenovibrio</taxon>
    </lineage>
</organism>
<evidence type="ECO:0000313" key="2">
    <source>
        <dbReference type="Proteomes" id="UP000285478"/>
    </source>
</evidence>
<protein>
    <submittedName>
        <fullName evidence="1">Uncharacterized protein</fullName>
    </submittedName>
</protein>
<name>A0A410H2G7_9GAMM</name>
<reference evidence="1 2" key="1">
    <citation type="journal article" date="2018" name="Environ. Microbiol.">
        <title>Genomes of ubiquitous marine and hypersaline Hydrogenovibrio, Thiomicrorhabdus and Thiomicrospira spp. encode a diversity of mechanisms to sustain chemolithoautotrophy in heterogeneous environments.</title>
        <authorList>
            <person name="Scott K.M."/>
            <person name="Williams J."/>
            <person name="Porter C.M.B."/>
            <person name="Russel S."/>
            <person name="Harmer T.L."/>
            <person name="Paul J.H."/>
            <person name="Antonen K.M."/>
            <person name="Bridges M.K."/>
            <person name="Camper G.J."/>
            <person name="Campla C.K."/>
            <person name="Casella L.G."/>
            <person name="Chase E."/>
            <person name="Conrad J.W."/>
            <person name="Cruz M.C."/>
            <person name="Dunlap D.S."/>
            <person name="Duran L."/>
            <person name="Fahsbender E.M."/>
            <person name="Goldsmith D.B."/>
            <person name="Keeley R.F."/>
            <person name="Kondoff M.R."/>
            <person name="Kussy B.I."/>
            <person name="Lane M.K."/>
            <person name="Lawler S."/>
            <person name="Leigh B.A."/>
            <person name="Lewis C."/>
            <person name="Lostal L.M."/>
            <person name="Marking D."/>
            <person name="Mancera P.A."/>
            <person name="McClenthan E.C."/>
            <person name="McIntyre E.A."/>
            <person name="Mine J.A."/>
            <person name="Modi S."/>
            <person name="Moore B.D."/>
            <person name="Morgan W.A."/>
            <person name="Nelson K.M."/>
            <person name="Nguyen K.N."/>
            <person name="Ogburn N."/>
            <person name="Parrino D.G."/>
            <person name="Pedapudi A.D."/>
            <person name="Pelham R.P."/>
            <person name="Preece A.M."/>
            <person name="Rampersad E.A."/>
            <person name="Richardson J.C."/>
            <person name="Rodgers C.M."/>
            <person name="Schaffer B.L."/>
            <person name="Sheridan N.E."/>
            <person name="Solone M.R."/>
            <person name="Staley Z.R."/>
            <person name="Tabuchi M."/>
            <person name="Waide R.J."/>
            <person name="Wanjugi P.W."/>
            <person name="Young S."/>
            <person name="Clum A."/>
            <person name="Daum C."/>
            <person name="Huntemann M."/>
            <person name="Ivanova N."/>
            <person name="Kyrpides N."/>
            <person name="Mikhailova N."/>
            <person name="Palaniappan K."/>
            <person name="Pillay M."/>
            <person name="Reddy T.B.K."/>
            <person name="Shapiro N."/>
            <person name="Stamatis D."/>
            <person name="Varghese N."/>
            <person name="Woyke T."/>
            <person name="Boden R."/>
            <person name="Freyermuth S.K."/>
            <person name="Kerfeld C.A."/>
        </authorList>
    </citation>
    <scope>NUCLEOTIDE SEQUENCE [LARGE SCALE GENOMIC DNA]</scope>
    <source>
        <strain evidence="1 2">JR-2</strain>
    </source>
</reference>